<comment type="caution">
    <text evidence="8">The sequence shown here is derived from an EMBL/GenBank/DDBJ whole genome shotgun (WGS) entry which is preliminary data.</text>
</comment>
<keyword evidence="1 5" id="KW-0540">Nuclease</keyword>
<evidence type="ECO:0000256" key="3">
    <source>
        <dbReference type="ARBA" id="ARBA00022801"/>
    </source>
</evidence>
<reference evidence="8 9" key="1">
    <citation type="submission" date="2017-12" db="EMBL/GenBank/DDBJ databases">
        <title>Sequencing, de novo assembly and annotation of complete genome of a new Thraustochytrid species, strain FCC1311.</title>
        <authorList>
            <person name="Sedici K."/>
            <person name="Godart F."/>
            <person name="Aiese Cigliano R."/>
            <person name="Sanseverino W."/>
            <person name="Barakat M."/>
            <person name="Ortet P."/>
            <person name="Marechal E."/>
            <person name="Cagnac O."/>
            <person name="Amato A."/>
        </authorList>
    </citation>
    <scope>NUCLEOTIDE SEQUENCE [LARGE SCALE GENOMIC DNA]</scope>
</reference>
<evidence type="ECO:0000256" key="4">
    <source>
        <dbReference type="ARBA" id="ARBA00022842"/>
    </source>
</evidence>
<evidence type="ECO:0000313" key="9">
    <source>
        <dbReference type="Proteomes" id="UP000241890"/>
    </source>
</evidence>
<evidence type="ECO:0000256" key="1">
    <source>
        <dbReference type="ARBA" id="ARBA00022722"/>
    </source>
</evidence>
<dbReference type="EC" id="3.1.4.1" evidence="5"/>
<dbReference type="InterPro" id="IPR014883">
    <property type="entry name" value="VRR_NUC"/>
</dbReference>
<keyword evidence="5" id="KW-0539">Nucleus</keyword>
<dbReference type="GO" id="GO:0046872">
    <property type="term" value="F:metal ion binding"/>
    <property type="evidence" value="ECO:0007669"/>
    <property type="project" value="UniProtKB-KW"/>
</dbReference>
<organism evidence="8 9">
    <name type="scientific">Hondaea fermentalgiana</name>
    <dbReference type="NCBI Taxonomy" id="2315210"/>
    <lineage>
        <taxon>Eukaryota</taxon>
        <taxon>Sar</taxon>
        <taxon>Stramenopiles</taxon>
        <taxon>Bigyra</taxon>
        <taxon>Labyrinthulomycetes</taxon>
        <taxon>Thraustochytrida</taxon>
        <taxon>Thraustochytriidae</taxon>
        <taxon>Hondaea</taxon>
    </lineage>
</organism>
<dbReference type="GO" id="GO:0004528">
    <property type="term" value="F:phosphodiesterase I activity"/>
    <property type="evidence" value="ECO:0007669"/>
    <property type="project" value="UniProtKB-EC"/>
</dbReference>
<dbReference type="Proteomes" id="UP000241890">
    <property type="component" value="Unassembled WGS sequence"/>
</dbReference>
<dbReference type="GO" id="GO:0070336">
    <property type="term" value="F:flap-structured DNA binding"/>
    <property type="evidence" value="ECO:0007669"/>
    <property type="project" value="TreeGrafter"/>
</dbReference>
<keyword evidence="5" id="KW-0234">DNA repair</keyword>
<dbReference type="GO" id="GO:0005634">
    <property type="term" value="C:nucleus"/>
    <property type="evidence" value="ECO:0007669"/>
    <property type="project" value="UniProtKB-SubCell"/>
</dbReference>
<comment type="similarity">
    <text evidence="5">Belongs to the FAN1 family.</text>
</comment>
<comment type="catalytic activity">
    <reaction evidence="5">
        <text>Hydrolytically removes 5'-nucleotides successively from the 3'-hydroxy termini of 3'-hydroxy-terminated oligonucleotides.</text>
        <dbReference type="EC" id="3.1.4.1"/>
    </reaction>
</comment>
<evidence type="ECO:0000313" key="8">
    <source>
        <dbReference type="EMBL" id="GBG31025.1"/>
    </source>
</evidence>
<dbReference type="PANTHER" id="PTHR15749">
    <property type="entry name" value="FANCONI-ASSOCIATED NUCLEASE 1"/>
    <property type="match status" value="1"/>
</dbReference>
<keyword evidence="3 5" id="KW-0378">Hydrolase</keyword>
<name>A0A2R5GK72_9STRA</name>
<sequence>MEPDTVPPEETLKASSPEVISLLCDDEDDDDDAKVSVVDENSAKNEINVEAGTSTEPSSCVALQEVKGEARDVTRGSSPNKTSHEMKAETRHETDPSRTNCENVTAQTSKFNSDSKASMSTSAVDIIIDIVSDDEKQSIGDAGENPSISNAEKVVQRRLTEGRRETATRQSPHTSVFDLRASSAIKELKLDMCTAQEVVNILIPYLEECVISEESASVSGNAPRFLAQFRASYALAEAISTGIEWIEKAHDYKEAARRWQDLLRLQTSHRRRGYWYNRLSIDQKHLGASQAAAETLVACLLDRSVPEHSAHRIEAEKRLTKLLRNRTTAASLPHAKNVLTSQSGNNGDMQVSEITIFGRRRASAQGRRPRVGERCEFFSAEDTPSMYCHVEEFVLEHFEQTGGWLGMHCEGQIFRALFAIFMWDAIFDEGVPDVFQTPFQHGPLDLFHCSGVFVDARRAKIEAILGDLQSASSASLAQRAKTSWDAHEGVQVCGMRWDAYPRETLACVAACIGPKVLVAILRRLCEDYNHWAGGGPDLLLYRVSRAPSLVANEARPDLEEIDNLNLEVRPIDIVSKALPPTSSAAAEQQQQQQQRGRRAARHVQPLDFSESTETGVELRFEAWFLEVKSETDRLSHKQSGWLRYLESAGARAGVCHVRAS</sequence>
<comment type="function">
    <text evidence="5">Nuclease required for the repair of DNA interstrand cross-links (ICL). Acts as a 5'-3' exonuclease that anchors at a cut end of DNA and cleaves DNA successively at every third nucleotide, allowing to excise an ICL from one strand through flanking incisions.</text>
</comment>
<dbReference type="OrthoDB" id="76364at2759"/>
<dbReference type="InterPro" id="IPR049132">
    <property type="entry name" value="FAN1-like_euk"/>
</dbReference>
<dbReference type="AlphaFoldDB" id="A0A2R5GK72"/>
<evidence type="ECO:0000259" key="7">
    <source>
        <dbReference type="SMART" id="SM00990"/>
    </source>
</evidence>
<dbReference type="Pfam" id="PF21170">
    <property type="entry name" value="FAN1_TPR"/>
    <property type="match status" value="1"/>
</dbReference>
<feature type="domain" description="VRR-NUC" evidence="7">
    <location>
        <begin position="478"/>
        <end position="659"/>
    </location>
</feature>
<dbReference type="InterPro" id="IPR033315">
    <property type="entry name" value="Fan1-like"/>
</dbReference>
<keyword evidence="9" id="KW-1185">Reference proteome</keyword>
<feature type="region of interest" description="Disordered" evidence="6">
    <location>
        <begin position="579"/>
        <end position="606"/>
    </location>
</feature>
<keyword evidence="5" id="KW-0464">Manganese</keyword>
<feature type="region of interest" description="Disordered" evidence="6">
    <location>
        <begin position="67"/>
        <end position="101"/>
    </location>
</feature>
<proteinExistence type="inferred from homology"/>
<accession>A0A2R5GK72</accession>
<evidence type="ECO:0000256" key="5">
    <source>
        <dbReference type="RuleBase" id="RU365033"/>
    </source>
</evidence>
<protein>
    <recommendedName>
        <fullName evidence="5">Fanconi-associated nuclease</fullName>
        <ecNumber evidence="5">3.1.4.1</ecNumber>
    </recommendedName>
</protein>
<evidence type="ECO:0000256" key="6">
    <source>
        <dbReference type="SAM" id="MobiDB-lite"/>
    </source>
</evidence>
<evidence type="ECO:0000256" key="2">
    <source>
        <dbReference type="ARBA" id="ARBA00022723"/>
    </source>
</evidence>
<comment type="subcellular location">
    <subcellularLocation>
        <location evidence="5">Nucleus</location>
    </subcellularLocation>
</comment>
<dbReference type="EMBL" id="BEYU01000088">
    <property type="protein sequence ID" value="GBG31025.1"/>
    <property type="molecule type" value="Genomic_DNA"/>
</dbReference>
<keyword evidence="2 5" id="KW-0479">Metal-binding</keyword>
<comment type="cofactor">
    <cofactor evidence="5">
        <name>Mg(2+)</name>
        <dbReference type="ChEBI" id="CHEBI:18420"/>
    </cofactor>
    <cofactor evidence="5">
        <name>Mn(2+)</name>
        <dbReference type="ChEBI" id="CHEBI:29035"/>
    </cofactor>
</comment>
<dbReference type="Pfam" id="PF08774">
    <property type="entry name" value="VRR_NUC"/>
    <property type="match status" value="2"/>
</dbReference>
<dbReference type="GO" id="GO:0017108">
    <property type="term" value="F:5'-flap endonuclease activity"/>
    <property type="evidence" value="ECO:0007669"/>
    <property type="project" value="TreeGrafter"/>
</dbReference>
<dbReference type="CDD" id="cd22326">
    <property type="entry name" value="FAN1-like"/>
    <property type="match status" value="1"/>
</dbReference>
<feature type="compositionally biased region" description="Low complexity" evidence="6">
    <location>
        <begin position="584"/>
        <end position="594"/>
    </location>
</feature>
<keyword evidence="4 5" id="KW-0460">Magnesium</keyword>
<dbReference type="InterPro" id="IPR049126">
    <property type="entry name" value="FAN1-like_TPR"/>
</dbReference>
<gene>
    <name evidence="8" type="ORF">FCC1311_072462</name>
</gene>
<dbReference type="PANTHER" id="PTHR15749:SF4">
    <property type="entry name" value="FANCONI-ASSOCIATED NUCLEASE 1"/>
    <property type="match status" value="1"/>
</dbReference>
<dbReference type="GO" id="GO:0008409">
    <property type="term" value="F:5'-3' exonuclease activity"/>
    <property type="evidence" value="ECO:0007669"/>
    <property type="project" value="TreeGrafter"/>
</dbReference>
<feature type="compositionally biased region" description="Basic and acidic residues" evidence="6">
    <location>
        <begin position="82"/>
        <end position="96"/>
    </location>
</feature>
<dbReference type="InParanoid" id="A0A2R5GK72"/>
<keyword evidence="5" id="KW-0227">DNA damage</keyword>
<dbReference type="SMART" id="SM00990">
    <property type="entry name" value="VRR_NUC"/>
    <property type="match status" value="1"/>
</dbReference>
<dbReference type="GO" id="GO:0036297">
    <property type="term" value="P:interstrand cross-link repair"/>
    <property type="evidence" value="ECO:0007669"/>
    <property type="project" value="InterPro"/>
</dbReference>